<dbReference type="FunFam" id="3.30.470.30:FF:000012">
    <property type="entry name" value="Probable DNA ligase"/>
    <property type="match status" value="1"/>
</dbReference>
<keyword evidence="8 15" id="KW-0547">Nucleotide-binding</keyword>
<keyword evidence="6 15" id="KW-0235">DNA replication</keyword>
<dbReference type="EMBL" id="SNYS01000007">
    <property type="protein sequence ID" value="TDQ69465.1"/>
    <property type="molecule type" value="Genomic_DNA"/>
</dbReference>
<dbReference type="InterPro" id="IPR050191">
    <property type="entry name" value="ATP-dep_DNA_ligase"/>
</dbReference>
<dbReference type="Gene3D" id="2.40.50.140">
    <property type="entry name" value="Nucleic acid-binding proteins"/>
    <property type="match status" value="1"/>
</dbReference>
<evidence type="ECO:0000256" key="8">
    <source>
        <dbReference type="ARBA" id="ARBA00022741"/>
    </source>
</evidence>
<evidence type="ECO:0000256" key="13">
    <source>
        <dbReference type="ARBA" id="ARBA00023204"/>
    </source>
</evidence>
<keyword evidence="11 15" id="KW-0460">Magnesium</keyword>
<feature type="domain" description="ATP-dependent DNA ligase family profile" evidence="17">
    <location>
        <begin position="349"/>
        <end position="478"/>
    </location>
</feature>
<gene>
    <name evidence="15" type="primary">lig</name>
    <name evidence="18" type="ORF">C7391_0793</name>
</gene>
<feature type="binding site" evidence="15">
    <location>
        <position position="443"/>
    </location>
    <ligand>
        <name>ATP</name>
        <dbReference type="ChEBI" id="CHEBI:30616"/>
    </ligand>
</feature>
<comment type="function">
    <text evidence="15">DNA ligase that seals nicks in double-stranded DNA during DNA replication, DNA recombination and DNA repair.</text>
</comment>
<dbReference type="InterPro" id="IPR012309">
    <property type="entry name" value="DNA_ligase_ATP-dep_C"/>
</dbReference>
<dbReference type="InterPro" id="IPR000977">
    <property type="entry name" value="DNA_ligase_ATP-dep"/>
</dbReference>
<comment type="caution">
    <text evidence="18">The sequence shown here is derived from an EMBL/GenBank/DDBJ whole genome shotgun (WGS) entry which is preliminary data.</text>
</comment>
<name>A0A484F5I4_9EURY</name>
<dbReference type="GO" id="GO:0006281">
    <property type="term" value="P:DNA repair"/>
    <property type="evidence" value="ECO:0007669"/>
    <property type="project" value="UniProtKB-UniRule"/>
</dbReference>
<dbReference type="NCBIfam" id="TIGR00574">
    <property type="entry name" value="dnl1"/>
    <property type="match status" value="1"/>
</dbReference>
<comment type="cofactor">
    <cofactor evidence="1 15">
        <name>Mg(2+)</name>
        <dbReference type="ChEBI" id="CHEBI:18420"/>
    </cofactor>
</comment>
<dbReference type="Proteomes" id="UP000294855">
    <property type="component" value="Unassembled WGS sequence"/>
</dbReference>
<keyword evidence="14 15" id="KW-0131">Cell cycle</keyword>
<evidence type="ECO:0000256" key="9">
    <source>
        <dbReference type="ARBA" id="ARBA00022763"/>
    </source>
</evidence>
<dbReference type="PANTHER" id="PTHR45674">
    <property type="entry name" value="DNA LIGASE 1/3 FAMILY MEMBER"/>
    <property type="match status" value="1"/>
</dbReference>
<dbReference type="InterPro" id="IPR012340">
    <property type="entry name" value="NA-bd_OB-fold"/>
</dbReference>
<comment type="catalytic activity">
    <reaction evidence="15">
        <text>ATP + (deoxyribonucleotide)n-3'-hydroxyl + 5'-phospho-(deoxyribonucleotide)m = (deoxyribonucleotide)n+m + AMP + diphosphate.</text>
        <dbReference type="EC" id="6.5.1.1"/>
    </reaction>
</comment>
<feature type="binding site" evidence="15">
    <location>
        <position position="276"/>
    </location>
    <ligand>
        <name>ATP</name>
        <dbReference type="ChEBI" id="CHEBI:30616"/>
    </ligand>
</feature>
<dbReference type="GO" id="GO:0003677">
    <property type="term" value="F:DNA binding"/>
    <property type="evidence" value="ECO:0007669"/>
    <property type="project" value="InterPro"/>
</dbReference>
<keyword evidence="13 15" id="KW-0234">DNA repair</keyword>
<reference evidence="18 19" key="1">
    <citation type="submission" date="2019-03" db="EMBL/GenBank/DDBJ databases">
        <title>Genomic Encyclopedia of Type Strains, Phase IV (KMG-IV): sequencing the most valuable type-strain genomes for metagenomic binning, comparative biology and taxonomic classification.</title>
        <authorList>
            <person name="Goeker M."/>
        </authorList>
    </citation>
    <scope>NUCLEOTIDE SEQUENCE [LARGE SCALE GENOMIC DNA]</scope>
    <source>
        <strain evidence="18 19">DSM 13328</strain>
    </source>
</reference>
<dbReference type="GO" id="GO:0046872">
    <property type="term" value="F:metal ion binding"/>
    <property type="evidence" value="ECO:0007669"/>
    <property type="project" value="UniProtKB-KW"/>
</dbReference>
<keyword evidence="4 15" id="KW-0436">Ligase</keyword>
<evidence type="ECO:0000256" key="3">
    <source>
        <dbReference type="ARBA" id="ARBA00013308"/>
    </source>
</evidence>
<dbReference type="GO" id="GO:0006273">
    <property type="term" value="P:lagging strand elongation"/>
    <property type="evidence" value="ECO:0007669"/>
    <property type="project" value="TreeGrafter"/>
</dbReference>
<dbReference type="GO" id="GO:0051301">
    <property type="term" value="P:cell division"/>
    <property type="evidence" value="ECO:0007669"/>
    <property type="project" value="UniProtKB-KW"/>
</dbReference>
<dbReference type="InterPro" id="IPR022865">
    <property type="entry name" value="DNA_ligae_ATP-dep_bac/arc"/>
</dbReference>
<evidence type="ECO:0000256" key="10">
    <source>
        <dbReference type="ARBA" id="ARBA00022840"/>
    </source>
</evidence>
<evidence type="ECO:0000256" key="2">
    <source>
        <dbReference type="ARBA" id="ARBA00007572"/>
    </source>
</evidence>
<dbReference type="CDD" id="cd07901">
    <property type="entry name" value="Adenylation_DNA_ligase_Arch_LigB"/>
    <property type="match status" value="1"/>
</dbReference>
<dbReference type="SUPFAM" id="SSF56091">
    <property type="entry name" value="DNA ligase/mRNA capping enzyme, catalytic domain"/>
    <property type="match status" value="1"/>
</dbReference>
<dbReference type="HAMAP" id="MF_00407">
    <property type="entry name" value="DNA_ligase"/>
    <property type="match status" value="1"/>
</dbReference>
<dbReference type="CDD" id="cd07972">
    <property type="entry name" value="OBF_DNA_ligase_Arch_LigB"/>
    <property type="match status" value="1"/>
</dbReference>
<dbReference type="AlphaFoldDB" id="A0A484F5I4"/>
<dbReference type="GO" id="GO:0006310">
    <property type="term" value="P:DNA recombination"/>
    <property type="evidence" value="ECO:0007669"/>
    <property type="project" value="UniProtKB-UniRule"/>
</dbReference>
<keyword evidence="9 15" id="KW-0227">DNA damage</keyword>
<evidence type="ECO:0000256" key="12">
    <source>
        <dbReference type="ARBA" id="ARBA00023172"/>
    </source>
</evidence>
<feature type="binding site" evidence="15">
    <location>
        <position position="321"/>
    </location>
    <ligand>
        <name>ATP</name>
        <dbReference type="ChEBI" id="CHEBI:30616"/>
    </ligand>
</feature>
<dbReference type="Pfam" id="PF04675">
    <property type="entry name" value="DNA_ligase_A_N"/>
    <property type="match status" value="1"/>
</dbReference>
<dbReference type="GO" id="GO:0005524">
    <property type="term" value="F:ATP binding"/>
    <property type="evidence" value="ECO:0007669"/>
    <property type="project" value="UniProtKB-UniRule"/>
</dbReference>
<feature type="active site" description="N6-AMP-lysine intermediate" evidence="15">
    <location>
        <position position="271"/>
    </location>
</feature>
<protein>
    <recommendedName>
        <fullName evidence="3 15">DNA ligase</fullName>
        <ecNumber evidence="15">6.5.1.1</ecNumber>
    </recommendedName>
    <alternativeName>
        <fullName evidence="15">Polydeoxyribonucleotide synthase [ATP]</fullName>
    </alternativeName>
</protein>
<dbReference type="Pfam" id="PF01068">
    <property type="entry name" value="DNA_ligase_A_M"/>
    <property type="match status" value="1"/>
</dbReference>
<dbReference type="FunFam" id="1.10.3260.10:FF:000007">
    <property type="entry name" value="DNA ligase"/>
    <property type="match status" value="1"/>
</dbReference>
<keyword evidence="19" id="KW-1185">Reference proteome</keyword>
<dbReference type="Gene3D" id="1.10.3260.10">
    <property type="entry name" value="DNA ligase, ATP-dependent, N-terminal domain"/>
    <property type="match status" value="1"/>
</dbReference>
<evidence type="ECO:0000259" key="17">
    <source>
        <dbReference type="PROSITE" id="PS50160"/>
    </source>
</evidence>
<evidence type="ECO:0000256" key="15">
    <source>
        <dbReference type="HAMAP-Rule" id="MF_00407"/>
    </source>
</evidence>
<dbReference type="Gene3D" id="3.30.470.30">
    <property type="entry name" value="DNA ligase/mRNA capping enzyme"/>
    <property type="match status" value="1"/>
</dbReference>
<dbReference type="RefSeq" id="WP_133517255.1">
    <property type="nucleotide sequence ID" value="NZ_JAHDUW010000002.1"/>
</dbReference>
<keyword evidence="5 15" id="KW-0132">Cell division</keyword>
<dbReference type="FunFam" id="2.40.50.140:FF:000163">
    <property type="entry name" value="Probable DNA ligase"/>
    <property type="match status" value="1"/>
</dbReference>
<dbReference type="SUPFAM" id="SSF117018">
    <property type="entry name" value="ATP-dependent DNA ligase DNA-binding domain"/>
    <property type="match status" value="1"/>
</dbReference>
<evidence type="ECO:0000256" key="7">
    <source>
        <dbReference type="ARBA" id="ARBA00022723"/>
    </source>
</evidence>
<dbReference type="EC" id="6.5.1.1" evidence="15"/>
<keyword evidence="7 15" id="KW-0479">Metal-binding</keyword>
<organism evidence="18 19">
    <name type="scientific">Methanimicrococcus blatticola</name>
    <dbReference type="NCBI Taxonomy" id="91560"/>
    <lineage>
        <taxon>Archaea</taxon>
        <taxon>Methanobacteriati</taxon>
        <taxon>Methanobacteriota</taxon>
        <taxon>Stenosarchaea group</taxon>
        <taxon>Methanomicrobia</taxon>
        <taxon>Methanosarcinales</taxon>
        <taxon>Methanosarcinaceae</taxon>
        <taxon>Methanimicrococcus</taxon>
    </lineage>
</organism>
<dbReference type="InterPro" id="IPR012310">
    <property type="entry name" value="DNA_ligase_ATP-dep_cent"/>
</dbReference>
<dbReference type="InterPro" id="IPR036599">
    <property type="entry name" value="DNA_ligase_N_sf"/>
</dbReference>
<comment type="similarity">
    <text evidence="2 15 16">Belongs to the ATP-dependent DNA ligase family.</text>
</comment>
<accession>A0A484F5I4</accession>
<evidence type="ECO:0000313" key="18">
    <source>
        <dbReference type="EMBL" id="TDQ69465.1"/>
    </source>
</evidence>
<feature type="binding site" evidence="15">
    <location>
        <position position="361"/>
    </location>
    <ligand>
        <name>ATP</name>
        <dbReference type="ChEBI" id="CHEBI:30616"/>
    </ligand>
</feature>
<dbReference type="SUPFAM" id="SSF50249">
    <property type="entry name" value="Nucleic acid-binding proteins"/>
    <property type="match status" value="1"/>
</dbReference>
<evidence type="ECO:0000256" key="1">
    <source>
        <dbReference type="ARBA" id="ARBA00001946"/>
    </source>
</evidence>
<dbReference type="Pfam" id="PF04679">
    <property type="entry name" value="DNA_ligase_A_C"/>
    <property type="match status" value="1"/>
</dbReference>
<evidence type="ECO:0000256" key="16">
    <source>
        <dbReference type="RuleBase" id="RU004196"/>
    </source>
</evidence>
<proteinExistence type="inferred from homology"/>
<evidence type="ECO:0000256" key="5">
    <source>
        <dbReference type="ARBA" id="ARBA00022618"/>
    </source>
</evidence>
<keyword evidence="12 15" id="KW-0233">DNA recombination</keyword>
<keyword evidence="10 15" id="KW-0067">ATP-binding</keyword>
<dbReference type="InterPro" id="IPR012308">
    <property type="entry name" value="DNA_ligase_ATP-dep_N"/>
</dbReference>
<evidence type="ECO:0000256" key="11">
    <source>
        <dbReference type="ARBA" id="ARBA00022842"/>
    </source>
</evidence>
<feature type="binding site" evidence="15">
    <location>
        <position position="437"/>
    </location>
    <ligand>
        <name>ATP</name>
        <dbReference type="ChEBI" id="CHEBI:30616"/>
    </ligand>
</feature>
<dbReference type="PROSITE" id="PS50160">
    <property type="entry name" value="DNA_LIGASE_A3"/>
    <property type="match status" value="1"/>
</dbReference>
<evidence type="ECO:0000256" key="14">
    <source>
        <dbReference type="ARBA" id="ARBA00023306"/>
    </source>
</evidence>
<feature type="binding site" evidence="15">
    <location>
        <position position="269"/>
    </location>
    <ligand>
        <name>ATP</name>
        <dbReference type="ChEBI" id="CHEBI:30616"/>
    </ligand>
</feature>
<sequence length="577" mass="63858">MTQFSEFTDICIKVESIPGSLEMTDVFADFLKNVDDDELAVSCYMIMGEIFPAWTGKKLGLGPNLLYSALSKAAGISLDKIKALLRETGDVGETTYRALCDDKKSQSTFSSFFVAEDDENEEGNGSACGTKGRLSIREVYDRLKEIADASGKGAQSQKIKSLQFLFAESSPVEAKYISRIALEELRIGIGEGIVRDSIAKAFDVPVNQVEFAFMVTNDLGEVAAASKRGGADALSHQNIQVNRPVKMMLAQVTTSIEAAFAELDEAAVEWKFDGARLQIHKNGDEIELFTRRLENVTNSLPDVVKAVSSAVTAENAVLDGEAVAIDENGNPRPFQDILRRFRRKYDVETTSRDIPIHVNLFDLLYADGVSYIEKPLTERRQRLSDIVKTDAKGISVDELQITKDPEVAADIYQAALAAGHEGIMIKNPTSPYSPGKRGKNWLKKKPVMDTLDLVVIGGEWGSGKRKNKIGSYVLACFDNIKNVYLEIGRVGTGLSDELLDTLTEQFADLIEAEDGVTLKIKPEVVFEIAFEEIQKSPNYPAGYALRFPRLVRVRDDKTIEEIDTIEKIDRMYQGQKE</sequence>
<evidence type="ECO:0000256" key="6">
    <source>
        <dbReference type="ARBA" id="ARBA00022705"/>
    </source>
</evidence>
<evidence type="ECO:0000256" key="4">
    <source>
        <dbReference type="ARBA" id="ARBA00022598"/>
    </source>
</evidence>
<evidence type="ECO:0000313" key="19">
    <source>
        <dbReference type="Proteomes" id="UP000294855"/>
    </source>
</evidence>
<dbReference type="OrthoDB" id="31274at2157"/>
<feature type="binding site" evidence="15">
    <location>
        <position position="291"/>
    </location>
    <ligand>
        <name>ATP</name>
        <dbReference type="ChEBI" id="CHEBI:30616"/>
    </ligand>
</feature>
<dbReference type="GO" id="GO:0003910">
    <property type="term" value="F:DNA ligase (ATP) activity"/>
    <property type="evidence" value="ECO:0007669"/>
    <property type="project" value="UniProtKB-UniRule"/>
</dbReference>
<dbReference type="PANTHER" id="PTHR45674:SF7">
    <property type="entry name" value="DNA LIGASE"/>
    <property type="match status" value="1"/>
</dbReference>
<dbReference type="GO" id="GO:0071897">
    <property type="term" value="P:DNA biosynthetic process"/>
    <property type="evidence" value="ECO:0007669"/>
    <property type="project" value="InterPro"/>
</dbReference>